<evidence type="ECO:0000313" key="1">
    <source>
        <dbReference type="EMBL" id="VDN10726.1"/>
    </source>
</evidence>
<organism evidence="1 2">
    <name type="scientific">Dibothriocephalus latus</name>
    <name type="common">Fish tapeworm</name>
    <name type="synonym">Diphyllobothrium latum</name>
    <dbReference type="NCBI Taxonomy" id="60516"/>
    <lineage>
        <taxon>Eukaryota</taxon>
        <taxon>Metazoa</taxon>
        <taxon>Spiralia</taxon>
        <taxon>Lophotrochozoa</taxon>
        <taxon>Platyhelminthes</taxon>
        <taxon>Cestoda</taxon>
        <taxon>Eucestoda</taxon>
        <taxon>Diphyllobothriidea</taxon>
        <taxon>Diphyllobothriidae</taxon>
        <taxon>Dibothriocephalus</taxon>
    </lineage>
</organism>
<keyword evidence="2" id="KW-1185">Reference proteome</keyword>
<dbReference type="OrthoDB" id="10047254at2759"/>
<dbReference type="AlphaFoldDB" id="A0A3P7NYR9"/>
<dbReference type="Proteomes" id="UP000281553">
    <property type="component" value="Unassembled WGS sequence"/>
</dbReference>
<dbReference type="EMBL" id="UYRU01049817">
    <property type="protein sequence ID" value="VDN10726.1"/>
    <property type="molecule type" value="Genomic_DNA"/>
</dbReference>
<proteinExistence type="predicted"/>
<name>A0A3P7NYR9_DIBLA</name>
<dbReference type="InterPro" id="IPR036397">
    <property type="entry name" value="RNaseH_sf"/>
</dbReference>
<gene>
    <name evidence="1" type="ORF">DILT_LOCUS6557</name>
</gene>
<reference evidence="1 2" key="1">
    <citation type="submission" date="2018-11" db="EMBL/GenBank/DDBJ databases">
        <authorList>
            <consortium name="Pathogen Informatics"/>
        </authorList>
    </citation>
    <scope>NUCLEOTIDE SEQUENCE [LARGE SCALE GENOMIC DNA]</scope>
</reference>
<sequence>MELMTASFSGERVDIDNLGFLPISVRGWECILLIYYFTKCVEAVPLQRQDAASVANAISGNWVNRLVKLPFRLRLKNRVPVSPWRM</sequence>
<accession>A0A3P7NYR9</accession>
<evidence type="ECO:0000313" key="2">
    <source>
        <dbReference type="Proteomes" id="UP000281553"/>
    </source>
</evidence>
<protein>
    <submittedName>
        <fullName evidence="1">Uncharacterized protein</fullName>
    </submittedName>
</protein>
<dbReference type="Gene3D" id="3.30.420.10">
    <property type="entry name" value="Ribonuclease H-like superfamily/Ribonuclease H"/>
    <property type="match status" value="1"/>
</dbReference>
<dbReference type="GO" id="GO:0003676">
    <property type="term" value="F:nucleic acid binding"/>
    <property type="evidence" value="ECO:0007669"/>
    <property type="project" value="InterPro"/>
</dbReference>